<evidence type="ECO:0000313" key="2">
    <source>
        <dbReference type="RefSeq" id="XP_045151684.1"/>
    </source>
</evidence>
<keyword evidence="1" id="KW-1185">Reference proteome</keyword>
<accession>A0AC55DIW2</accession>
<proteinExistence type="predicted"/>
<protein>
    <submittedName>
        <fullName evidence="2">Butyrophilin subfamily 2 member A2</fullName>
    </submittedName>
</protein>
<name>A0AC55DIW2_ECHTE</name>
<dbReference type="RefSeq" id="XP_045151684.1">
    <property type="nucleotide sequence ID" value="XM_045295749.1"/>
</dbReference>
<reference evidence="2" key="1">
    <citation type="submission" date="2025-08" db="UniProtKB">
        <authorList>
            <consortium name="RefSeq"/>
        </authorList>
    </citation>
    <scope>IDENTIFICATION</scope>
</reference>
<evidence type="ECO:0000313" key="1">
    <source>
        <dbReference type="Proteomes" id="UP000694863"/>
    </source>
</evidence>
<organism evidence="1 2">
    <name type="scientific">Echinops telfairi</name>
    <name type="common">Lesser hedgehog tenrec</name>
    <dbReference type="NCBI Taxonomy" id="9371"/>
    <lineage>
        <taxon>Eukaryota</taxon>
        <taxon>Metazoa</taxon>
        <taxon>Chordata</taxon>
        <taxon>Craniata</taxon>
        <taxon>Vertebrata</taxon>
        <taxon>Euteleostomi</taxon>
        <taxon>Mammalia</taxon>
        <taxon>Eutheria</taxon>
        <taxon>Afrotheria</taxon>
        <taxon>Tenrecidae</taxon>
        <taxon>Tenrecinae</taxon>
        <taxon>Echinops</taxon>
    </lineage>
</organism>
<sequence length="261" mass="28835">MEPAAYLHFPPDSLLFGSLLSLFALVSAQFAVVGPADPILVMVGENTTLHCHLSPEKNAKDMEVRWFRSQFSPAVLVYKGGREKTEEQMEAYQGRTTFVSGELSKGRVALIIHNVTAHEHGIYHCYFQEGRSYNQAIIRLMVAGLGSLPVVEMKGYEDGGVLLECTSAGWFPQPFAVWRDPVGEVMATLEEAYTAEDDGLFSVATSVIVRNSSVRNVSCSVTNALLGQEKETVMFIPGAEVGQFPIRNSIHKYFFIDVSYV</sequence>
<dbReference type="Proteomes" id="UP000694863">
    <property type="component" value="Unplaced"/>
</dbReference>
<gene>
    <name evidence="2" type="primary">BTN2A2</name>
</gene>